<accession>A0A917ATH7</accession>
<dbReference type="Proteomes" id="UP000605259">
    <property type="component" value="Unassembled WGS sequence"/>
</dbReference>
<sequence>MPHLFIRGMEVEQVKQMSTPLVEELAQICECGTDNFMLEVLHTTSVFGGEVVPSYPFIEVAWFERGQVVRDEFAKAVTKHTLATGLEEVEVAFRTFAEAAYYINGKSCE</sequence>
<evidence type="ECO:0000313" key="2">
    <source>
        <dbReference type="Proteomes" id="UP000605259"/>
    </source>
</evidence>
<comment type="caution">
    <text evidence="1">The sequence shown here is derived from an EMBL/GenBank/DDBJ whole genome shotgun (WGS) entry which is preliminary data.</text>
</comment>
<proteinExistence type="predicted"/>
<dbReference type="Gene3D" id="3.30.429.10">
    <property type="entry name" value="Macrophage Migration Inhibitory Factor"/>
    <property type="match status" value="1"/>
</dbReference>
<dbReference type="InterPro" id="IPR015017">
    <property type="entry name" value="DUF1904"/>
</dbReference>
<organism evidence="1 2">
    <name type="scientific">Priestia taiwanensis</name>
    <dbReference type="NCBI Taxonomy" id="1347902"/>
    <lineage>
        <taxon>Bacteria</taxon>
        <taxon>Bacillati</taxon>
        <taxon>Bacillota</taxon>
        <taxon>Bacilli</taxon>
        <taxon>Bacillales</taxon>
        <taxon>Bacillaceae</taxon>
        <taxon>Priestia</taxon>
    </lineage>
</organism>
<dbReference type="InterPro" id="IPR014347">
    <property type="entry name" value="Tautomerase/MIF_sf"/>
</dbReference>
<name>A0A917ATH7_9BACI</name>
<evidence type="ECO:0000313" key="1">
    <source>
        <dbReference type="EMBL" id="GGE74294.1"/>
    </source>
</evidence>
<gene>
    <name evidence="1" type="ORF">GCM10007140_25150</name>
</gene>
<dbReference type="EMBL" id="BMFK01000002">
    <property type="protein sequence ID" value="GGE74294.1"/>
    <property type="molecule type" value="Genomic_DNA"/>
</dbReference>
<reference evidence="1" key="2">
    <citation type="submission" date="2020-09" db="EMBL/GenBank/DDBJ databases">
        <authorList>
            <person name="Sun Q."/>
            <person name="Zhou Y."/>
        </authorList>
    </citation>
    <scope>NUCLEOTIDE SEQUENCE</scope>
    <source>
        <strain evidence="1">CGMCC 1.12698</strain>
    </source>
</reference>
<dbReference type="AlphaFoldDB" id="A0A917ATH7"/>
<dbReference type="SUPFAM" id="SSF55331">
    <property type="entry name" value="Tautomerase/MIF"/>
    <property type="match status" value="1"/>
</dbReference>
<protein>
    <recommendedName>
        <fullName evidence="3">DUF1904 family protein</fullName>
    </recommendedName>
</protein>
<evidence type="ECO:0008006" key="3">
    <source>
        <dbReference type="Google" id="ProtNLM"/>
    </source>
</evidence>
<reference evidence="1" key="1">
    <citation type="journal article" date="2014" name="Int. J. Syst. Evol. Microbiol.">
        <title>Complete genome sequence of Corynebacterium casei LMG S-19264T (=DSM 44701T), isolated from a smear-ripened cheese.</title>
        <authorList>
            <consortium name="US DOE Joint Genome Institute (JGI-PGF)"/>
            <person name="Walter F."/>
            <person name="Albersmeier A."/>
            <person name="Kalinowski J."/>
            <person name="Ruckert C."/>
        </authorList>
    </citation>
    <scope>NUCLEOTIDE SEQUENCE</scope>
    <source>
        <strain evidence="1">CGMCC 1.12698</strain>
    </source>
</reference>
<keyword evidence="2" id="KW-1185">Reference proteome</keyword>
<dbReference type="RefSeq" id="WP_188388841.1">
    <property type="nucleotide sequence ID" value="NZ_BMFK01000002.1"/>
</dbReference>
<dbReference type="Pfam" id="PF08921">
    <property type="entry name" value="DUF1904"/>
    <property type="match status" value="1"/>
</dbReference>